<accession>H6L393</accession>
<dbReference type="GO" id="GO:0004818">
    <property type="term" value="F:glutamate-tRNA ligase activity"/>
    <property type="evidence" value="ECO:0007669"/>
    <property type="project" value="UniProtKB-UniRule"/>
</dbReference>
<comment type="function">
    <text evidence="8">Catalyzes the attachment of glutamate to tRNA(Glu) in a two-step reaction: glutamate is first activated by ATP to form Glu-AMP and then transferred to the acceptor end of tRNA(Glu).</text>
</comment>
<dbReference type="EMBL" id="CP002831">
    <property type="protein sequence ID" value="AFC24920.1"/>
    <property type="molecule type" value="Genomic_DNA"/>
</dbReference>
<dbReference type="Pfam" id="PF19269">
    <property type="entry name" value="Anticodon_2"/>
    <property type="match status" value="1"/>
</dbReference>
<feature type="domain" description="Glutamyl/glutaminyl-tRNA synthetase class Ib catalytic" evidence="9">
    <location>
        <begin position="4"/>
        <end position="343"/>
    </location>
</feature>
<protein>
    <recommendedName>
        <fullName evidence="8">Glutamate--tRNA ligase</fullName>
        <ecNumber evidence="8">6.1.1.17</ecNumber>
    </recommendedName>
    <alternativeName>
        <fullName evidence="8">Glutamyl-tRNA synthetase</fullName>
        <shortName evidence="8">GluRS</shortName>
    </alternativeName>
</protein>
<evidence type="ECO:0000313" key="12">
    <source>
        <dbReference type="Proteomes" id="UP000007519"/>
    </source>
</evidence>
<dbReference type="InterPro" id="IPR033910">
    <property type="entry name" value="GluRS_core"/>
</dbReference>
<dbReference type="RefSeq" id="WP_015692536.1">
    <property type="nucleotide sequence ID" value="NC_016940.1"/>
</dbReference>
<dbReference type="SUPFAM" id="SSF52374">
    <property type="entry name" value="Nucleotidylyl transferase"/>
    <property type="match status" value="1"/>
</dbReference>
<evidence type="ECO:0000313" key="11">
    <source>
        <dbReference type="EMBL" id="AFC24920.1"/>
    </source>
</evidence>
<dbReference type="InterPro" id="IPR014729">
    <property type="entry name" value="Rossmann-like_a/b/a_fold"/>
</dbReference>
<organism evidence="11 12">
    <name type="scientific">Saprospira grandis (strain Lewin)</name>
    <dbReference type="NCBI Taxonomy" id="984262"/>
    <lineage>
        <taxon>Bacteria</taxon>
        <taxon>Pseudomonadati</taxon>
        <taxon>Bacteroidota</taxon>
        <taxon>Saprospiria</taxon>
        <taxon>Saprospirales</taxon>
        <taxon>Saprospiraceae</taxon>
        <taxon>Saprospira</taxon>
    </lineage>
</organism>
<evidence type="ECO:0000256" key="4">
    <source>
        <dbReference type="ARBA" id="ARBA00022741"/>
    </source>
</evidence>
<dbReference type="AlphaFoldDB" id="H6L393"/>
<evidence type="ECO:0000256" key="5">
    <source>
        <dbReference type="ARBA" id="ARBA00022840"/>
    </source>
</evidence>
<dbReference type="HOGENOM" id="CLU_015768_6_3_10"/>
<dbReference type="CDD" id="cd00808">
    <property type="entry name" value="GluRS_core"/>
    <property type="match status" value="1"/>
</dbReference>
<name>H6L393_SAPGL</name>
<dbReference type="Pfam" id="PF00749">
    <property type="entry name" value="tRNA-synt_1c"/>
    <property type="match status" value="1"/>
</dbReference>
<keyword evidence="4 8" id="KW-0547">Nucleotide-binding</keyword>
<dbReference type="GO" id="GO:0006424">
    <property type="term" value="P:glutamyl-tRNA aminoacylation"/>
    <property type="evidence" value="ECO:0007669"/>
    <property type="project" value="UniProtKB-UniRule"/>
</dbReference>
<dbReference type="InterPro" id="IPR045462">
    <property type="entry name" value="aa-tRNA-synth_I_cd-bd"/>
</dbReference>
<dbReference type="InterPro" id="IPR004527">
    <property type="entry name" value="Glu-tRNA-ligase_bac/mito"/>
</dbReference>
<comment type="similarity">
    <text evidence="1 8">Belongs to the class-I aminoacyl-tRNA synthetase family. Glutamate--tRNA ligase type 1 subfamily.</text>
</comment>
<dbReference type="PANTHER" id="PTHR43311">
    <property type="entry name" value="GLUTAMATE--TRNA LIGASE"/>
    <property type="match status" value="1"/>
</dbReference>
<comment type="caution">
    <text evidence="8">Lacks conserved residue(s) required for the propagation of feature annotation.</text>
</comment>
<dbReference type="InterPro" id="IPR020751">
    <property type="entry name" value="aa-tRNA-synth_I_codon-bd_sub2"/>
</dbReference>
<sequence length="510" mass="57977">MSQQVRLRFAPSPTGALHIGGVRTALYNYLFAKKMGGTFILRIEDTDRKRFVAEAEDYINEALAWLGLTPDEGVVEGGEYGPYRQSDRKAIYAKYAQQLLDSGYAYYAFDTAEELDAIRKEEPNFKYGAESRMKLRNSLTLSQEEVDQLVASGDYVVRILLPAEEEIVFEDMIRGVVRYNSRDMDDKVLYKGSEQMPTYHLANIVDDYLMKISHVVRGEEWLPSTPLHVMLYRYLGWEESRPAFAHLPLILKPKGNGKLSKRDAAKFEMPVFPLDFEQEGQEKIKGFREWGFAPAPVLNFLALLGWHPEGDREMFSLEELVEAFDIEKVSKSGARFDFEKARWFSQQYLIATENKVLAEELQRILSSQGKDYSLAYLEAVAGMLKERVYFLSEMPVVGQYFFAAPNYEETLANEAKNLKKKVLKKWTAERAELFAQLPELLTASDAAGIKTAITSFMEANSLGFGDLLPFLRFALSGTMKGPDVFEMAALLGAEENKNRIQAFMAFCDAQ</sequence>
<keyword evidence="6 8" id="KW-0648">Protein biosynthesis</keyword>
<proteinExistence type="inferred from homology"/>
<dbReference type="InterPro" id="IPR020058">
    <property type="entry name" value="Glu/Gln-tRNA-synth_Ib_cat-dom"/>
</dbReference>
<comment type="catalytic activity">
    <reaction evidence="8">
        <text>tRNA(Glu) + L-glutamate + ATP = L-glutamyl-tRNA(Glu) + AMP + diphosphate</text>
        <dbReference type="Rhea" id="RHEA:23540"/>
        <dbReference type="Rhea" id="RHEA-COMP:9663"/>
        <dbReference type="Rhea" id="RHEA-COMP:9680"/>
        <dbReference type="ChEBI" id="CHEBI:29985"/>
        <dbReference type="ChEBI" id="CHEBI:30616"/>
        <dbReference type="ChEBI" id="CHEBI:33019"/>
        <dbReference type="ChEBI" id="CHEBI:78442"/>
        <dbReference type="ChEBI" id="CHEBI:78520"/>
        <dbReference type="ChEBI" id="CHEBI:456215"/>
        <dbReference type="EC" id="6.1.1.17"/>
    </reaction>
</comment>
<dbReference type="InterPro" id="IPR001412">
    <property type="entry name" value="aa-tRNA-synth_I_CS"/>
</dbReference>
<dbReference type="PROSITE" id="PS00178">
    <property type="entry name" value="AA_TRNA_LIGASE_I"/>
    <property type="match status" value="1"/>
</dbReference>
<evidence type="ECO:0000256" key="8">
    <source>
        <dbReference type="HAMAP-Rule" id="MF_00022"/>
    </source>
</evidence>
<dbReference type="Proteomes" id="UP000007519">
    <property type="component" value="Chromosome"/>
</dbReference>
<dbReference type="GO" id="GO:0008270">
    <property type="term" value="F:zinc ion binding"/>
    <property type="evidence" value="ECO:0007669"/>
    <property type="project" value="InterPro"/>
</dbReference>
<comment type="subunit">
    <text evidence="8">Monomer.</text>
</comment>
<dbReference type="KEGG" id="sgn:SGRA_2191"/>
<evidence type="ECO:0000259" key="9">
    <source>
        <dbReference type="Pfam" id="PF00749"/>
    </source>
</evidence>
<feature type="domain" description="Aminoacyl-tRNA synthetase class I anticodon-binding" evidence="10">
    <location>
        <begin position="357"/>
        <end position="503"/>
    </location>
</feature>
<dbReference type="STRING" id="984262.SGRA_2191"/>
<keyword evidence="12" id="KW-1185">Reference proteome</keyword>
<dbReference type="HAMAP" id="MF_00022">
    <property type="entry name" value="Glu_tRNA_synth_type1"/>
    <property type="match status" value="1"/>
</dbReference>
<comment type="subcellular location">
    <subcellularLocation>
        <location evidence="8">Cytoplasm</location>
    </subcellularLocation>
</comment>
<evidence type="ECO:0000259" key="10">
    <source>
        <dbReference type="Pfam" id="PF19269"/>
    </source>
</evidence>
<evidence type="ECO:0000256" key="2">
    <source>
        <dbReference type="ARBA" id="ARBA00022490"/>
    </source>
</evidence>
<dbReference type="eggNOG" id="COG0008">
    <property type="taxonomic scope" value="Bacteria"/>
</dbReference>
<dbReference type="InterPro" id="IPR049940">
    <property type="entry name" value="GluQ/Sye"/>
</dbReference>
<dbReference type="GO" id="GO:0005829">
    <property type="term" value="C:cytosol"/>
    <property type="evidence" value="ECO:0007669"/>
    <property type="project" value="TreeGrafter"/>
</dbReference>
<evidence type="ECO:0000256" key="3">
    <source>
        <dbReference type="ARBA" id="ARBA00022598"/>
    </source>
</evidence>
<dbReference type="Gene3D" id="1.10.10.350">
    <property type="match status" value="1"/>
</dbReference>
<evidence type="ECO:0000256" key="6">
    <source>
        <dbReference type="ARBA" id="ARBA00022917"/>
    </source>
</evidence>
<evidence type="ECO:0000256" key="1">
    <source>
        <dbReference type="ARBA" id="ARBA00007894"/>
    </source>
</evidence>
<dbReference type="FunFam" id="3.40.50.620:FF:000127">
    <property type="entry name" value="Glutamate--tRNA ligase"/>
    <property type="match status" value="1"/>
</dbReference>
<gene>
    <name evidence="8 11" type="primary">gltX</name>
    <name evidence="11" type="ordered locus">SGRA_2191</name>
</gene>
<dbReference type="InterPro" id="IPR000924">
    <property type="entry name" value="Glu/Gln-tRNA-synth"/>
</dbReference>
<keyword evidence="5 8" id="KW-0067">ATP-binding</keyword>
<keyword evidence="7 8" id="KW-0030">Aminoacyl-tRNA synthetase</keyword>
<keyword evidence="3 8" id="KW-0436">Ligase</keyword>
<reference evidence="11 12" key="1">
    <citation type="journal article" date="2012" name="Stand. Genomic Sci.">
        <title>Complete genome sequencing and analysis of Saprospira grandis str. Lewin, a predatory marine bacterium.</title>
        <authorList>
            <person name="Saw J.H."/>
            <person name="Yuryev A."/>
            <person name="Kanbe M."/>
            <person name="Hou S."/>
            <person name="Young A.G."/>
            <person name="Aizawa S."/>
            <person name="Alam M."/>
        </authorList>
    </citation>
    <scope>NUCLEOTIDE SEQUENCE [LARGE SCALE GENOMIC DNA]</scope>
    <source>
        <strain evidence="11 12">Lewin</strain>
    </source>
</reference>
<feature type="short sequence motif" description="'HIGH' region" evidence="8">
    <location>
        <begin position="11"/>
        <end position="21"/>
    </location>
</feature>
<dbReference type="GO" id="GO:0000049">
    <property type="term" value="F:tRNA binding"/>
    <property type="evidence" value="ECO:0007669"/>
    <property type="project" value="InterPro"/>
</dbReference>
<dbReference type="NCBIfam" id="TIGR00464">
    <property type="entry name" value="gltX_bact"/>
    <property type="match status" value="1"/>
</dbReference>
<dbReference type="PANTHER" id="PTHR43311:SF2">
    <property type="entry name" value="GLUTAMATE--TRNA LIGASE, MITOCHONDRIAL-RELATED"/>
    <property type="match status" value="1"/>
</dbReference>
<evidence type="ECO:0000256" key="7">
    <source>
        <dbReference type="ARBA" id="ARBA00023146"/>
    </source>
</evidence>
<dbReference type="InterPro" id="IPR008925">
    <property type="entry name" value="aa_tRNA-synth_I_cd-bd_sf"/>
</dbReference>
<dbReference type="GO" id="GO:0005524">
    <property type="term" value="F:ATP binding"/>
    <property type="evidence" value="ECO:0007669"/>
    <property type="project" value="UniProtKB-UniRule"/>
</dbReference>
<dbReference type="PRINTS" id="PR00987">
    <property type="entry name" value="TRNASYNTHGLU"/>
</dbReference>
<dbReference type="EC" id="6.1.1.17" evidence="8"/>
<feature type="binding site" evidence="8">
    <location>
        <position position="261"/>
    </location>
    <ligand>
        <name>ATP</name>
        <dbReference type="ChEBI" id="CHEBI:30616"/>
    </ligand>
</feature>
<feature type="short sequence motif" description="'KMSKS' region" evidence="8">
    <location>
        <begin position="258"/>
        <end position="262"/>
    </location>
</feature>
<dbReference type="Gene3D" id="3.40.50.620">
    <property type="entry name" value="HUPs"/>
    <property type="match status" value="1"/>
</dbReference>
<keyword evidence="2 8" id="KW-0963">Cytoplasm</keyword>
<dbReference type="SUPFAM" id="SSF48163">
    <property type="entry name" value="An anticodon-binding domain of class I aminoacyl-tRNA synthetases"/>
    <property type="match status" value="1"/>
</dbReference>